<proteinExistence type="predicted"/>
<keyword evidence="3" id="KW-1185">Reference proteome</keyword>
<sequence length="165" mass="19135">MVDPQEIELVKNWVRPSSVTEIRSFLGLVSYYRRFVKKFASITTHLTRLTKKEVPFKWTDKCKESFQKLKTLLTTTPILALPVEGKYFIVYCDASYSGLGAVLMQDKNVIAYALRQLKHAFTQKDLNLRQRRWMELLKDYDVTIQFHPGKANMVADALSPKAVRC</sequence>
<dbReference type="InterPro" id="IPR041577">
    <property type="entry name" value="RT_RNaseH_2"/>
</dbReference>
<dbReference type="Gene3D" id="3.30.70.270">
    <property type="match status" value="1"/>
</dbReference>
<name>A0AAF0ZGQ5_SOLVR</name>
<reference evidence="2" key="1">
    <citation type="submission" date="2023-08" db="EMBL/GenBank/DDBJ databases">
        <title>A de novo genome assembly of Solanum verrucosum Schlechtendal, a Mexican diploid species geographically isolated from the other diploid A-genome species in potato relatives.</title>
        <authorList>
            <person name="Hosaka K."/>
        </authorList>
    </citation>
    <scope>NUCLEOTIDE SEQUENCE</scope>
    <source>
        <tissue evidence="2">Young leaves</tissue>
    </source>
</reference>
<dbReference type="SUPFAM" id="SSF56672">
    <property type="entry name" value="DNA/RNA polymerases"/>
    <property type="match status" value="1"/>
</dbReference>
<gene>
    <name evidence="2" type="ORF">MTR67_030874</name>
</gene>
<dbReference type="InterPro" id="IPR043128">
    <property type="entry name" value="Rev_trsase/Diguanyl_cyclase"/>
</dbReference>
<organism evidence="2 3">
    <name type="scientific">Solanum verrucosum</name>
    <dbReference type="NCBI Taxonomy" id="315347"/>
    <lineage>
        <taxon>Eukaryota</taxon>
        <taxon>Viridiplantae</taxon>
        <taxon>Streptophyta</taxon>
        <taxon>Embryophyta</taxon>
        <taxon>Tracheophyta</taxon>
        <taxon>Spermatophyta</taxon>
        <taxon>Magnoliopsida</taxon>
        <taxon>eudicotyledons</taxon>
        <taxon>Gunneridae</taxon>
        <taxon>Pentapetalae</taxon>
        <taxon>asterids</taxon>
        <taxon>lamiids</taxon>
        <taxon>Solanales</taxon>
        <taxon>Solanaceae</taxon>
        <taxon>Solanoideae</taxon>
        <taxon>Solaneae</taxon>
        <taxon>Solanum</taxon>
    </lineage>
</organism>
<dbReference type="Pfam" id="PF17919">
    <property type="entry name" value="RT_RNaseH_2"/>
    <property type="match status" value="1"/>
</dbReference>
<dbReference type="FunFam" id="3.30.70.270:FF:000020">
    <property type="entry name" value="Transposon Tf2-6 polyprotein-like Protein"/>
    <property type="match status" value="1"/>
</dbReference>
<feature type="domain" description="Reverse transcriptase/retrotransposon-derived protein RNase H-like" evidence="1">
    <location>
        <begin position="58"/>
        <end position="120"/>
    </location>
</feature>
<evidence type="ECO:0000259" key="1">
    <source>
        <dbReference type="Pfam" id="PF17919"/>
    </source>
</evidence>
<evidence type="ECO:0000313" key="2">
    <source>
        <dbReference type="EMBL" id="WMV37489.1"/>
    </source>
</evidence>
<evidence type="ECO:0000313" key="3">
    <source>
        <dbReference type="Proteomes" id="UP001234989"/>
    </source>
</evidence>
<dbReference type="EMBL" id="CP133618">
    <property type="protein sequence ID" value="WMV37489.1"/>
    <property type="molecule type" value="Genomic_DNA"/>
</dbReference>
<dbReference type="InterPro" id="IPR043502">
    <property type="entry name" value="DNA/RNA_pol_sf"/>
</dbReference>
<dbReference type="AlphaFoldDB" id="A0AAF0ZGQ5"/>
<accession>A0AAF0ZGQ5</accession>
<dbReference type="PANTHER" id="PTHR34072:SF59">
    <property type="entry name" value="CCHC-TYPE INTEGRASE"/>
    <property type="match status" value="1"/>
</dbReference>
<dbReference type="Proteomes" id="UP001234989">
    <property type="component" value="Chromosome 7"/>
</dbReference>
<protein>
    <recommendedName>
        <fullName evidence="1">Reverse transcriptase/retrotransposon-derived protein RNase H-like domain-containing protein</fullName>
    </recommendedName>
</protein>
<dbReference type="PANTHER" id="PTHR34072">
    <property type="entry name" value="ENZYMATIC POLYPROTEIN-RELATED"/>
    <property type="match status" value="1"/>
</dbReference>